<gene>
    <name evidence="1" type="ORF">EVA_16017</name>
</gene>
<reference evidence="1" key="1">
    <citation type="journal article" date="2012" name="PLoS ONE">
        <title>Gene sets for utilization of primary and secondary nutrition supplies in the distal gut of endangered iberian lynx.</title>
        <authorList>
            <person name="Alcaide M."/>
            <person name="Messina E."/>
            <person name="Richter M."/>
            <person name="Bargiela R."/>
            <person name="Peplies J."/>
            <person name="Huws S.A."/>
            <person name="Newbold C.J."/>
            <person name="Golyshin P.N."/>
            <person name="Simon M.A."/>
            <person name="Lopez G."/>
            <person name="Yakimov M.M."/>
            <person name="Ferrer M."/>
        </authorList>
    </citation>
    <scope>NUCLEOTIDE SEQUENCE</scope>
</reference>
<dbReference type="EMBL" id="AMCI01005578">
    <property type="protein sequence ID" value="EJW95874.1"/>
    <property type="molecule type" value="Genomic_DNA"/>
</dbReference>
<comment type="caution">
    <text evidence="1">The sequence shown here is derived from an EMBL/GenBank/DDBJ whole genome shotgun (WGS) entry which is preliminary data.</text>
</comment>
<protein>
    <submittedName>
        <fullName evidence="1">Uncharacterized protein</fullName>
    </submittedName>
</protein>
<name>J9G8R8_9ZZZZ</name>
<proteinExistence type="predicted"/>
<evidence type="ECO:0000313" key="1">
    <source>
        <dbReference type="EMBL" id="EJW95874.1"/>
    </source>
</evidence>
<accession>J9G8R8</accession>
<organism evidence="1">
    <name type="scientific">gut metagenome</name>
    <dbReference type="NCBI Taxonomy" id="749906"/>
    <lineage>
        <taxon>unclassified sequences</taxon>
        <taxon>metagenomes</taxon>
        <taxon>organismal metagenomes</taxon>
    </lineage>
</organism>
<dbReference type="AlphaFoldDB" id="J9G8R8"/>
<sequence length="40" mass="4381">MNASRKYSTSFTVGTSSPSLFKLWANAEPPSFIVSNEKSI</sequence>